<gene>
    <name evidence="1" type="ORF">VC83_00215</name>
</gene>
<dbReference type="AlphaFoldDB" id="A0A177AMF7"/>
<dbReference type="Proteomes" id="UP000077154">
    <property type="component" value="Unassembled WGS sequence"/>
</dbReference>
<proteinExistence type="predicted"/>
<reference evidence="1" key="1">
    <citation type="submission" date="2016-03" db="EMBL/GenBank/DDBJ databases">
        <title>Updated assembly of Pseudogymnoascus destructans, the fungus causing white-nose syndrome of bats.</title>
        <authorList>
            <person name="Palmer J.M."/>
            <person name="Drees K.P."/>
            <person name="Foster J.T."/>
            <person name="Lindner D.L."/>
        </authorList>
    </citation>
    <scope>NUCLEOTIDE SEQUENCE [LARGE SCALE GENOMIC DNA]</scope>
    <source>
        <strain evidence="1">20631-21</strain>
    </source>
</reference>
<name>A0A177AMF7_9PEZI</name>
<dbReference type="GeneID" id="36283314"/>
<dbReference type="eggNOG" id="ENOG502S2D3">
    <property type="taxonomic scope" value="Eukaryota"/>
</dbReference>
<dbReference type="OrthoDB" id="5282002at2759"/>
<dbReference type="RefSeq" id="XP_024328526.1">
    <property type="nucleotide sequence ID" value="XM_024463911.1"/>
</dbReference>
<dbReference type="EMBL" id="KV441386">
    <property type="protein sequence ID" value="OAF63257.1"/>
    <property type="molecule type" value="Genomic_DNA"/>
</dbReference>
<protein>
    <submittedName>
        <fullName evidence="1">Uncharacterized protein</fullName>
    </submittedName>
</protein>
<evidence type="ECO:0000313" key="1">
    <source>
        <dbReference type="EMBL" id="OAF63257.1"/>
    </source>
</evidence>
<accession>A0A177AMF7</accession>
<sequence length="256" mass="29383">MELCSRIADKPPNAVWRKLGNFQRAKPFAIRLRGFCDVTDGMTPENATQIRTAVTTLAPERVDYRDRWYYKEASTSMRISKQRFREDGLLRPFGHPRGGFNVPNPSNSWAMRDQENPSAGWPNMDIKQTPSLAPNDWYGVANICDAYYFGIRDTLEMDEPGSLTEVASVLERTTKYLPIPVGSDVDENFERYMAYGFKQITADLNVEMKKVHTIVEKWLTRLELQLGEKGAKEEFLMLLGSTFTGTERHVEWRGVE</sequence>
<organism evidence="1">
    <name type="scientific">Pseudogymnoascus destructans</name>
    <dbReference type="NCBI Taxonomy" id="655981"/>
    <lineage>
        <taxon>Eukaryota</taxon>
        <taxon>Fungi</taxon>
        <taxon>Dikarya</taxon>
        <taxon>Ascomycota</taxon>
        <taxon>Pezizomycotina</taxon>
        <taxon>Leotiomycetes</taxon>
        <taxon>Thelebolales</taxon>
        <taxon>Thelebolaceae</taxon>
        <taxon>Pseudogymnoascus</taxon>
    </lineage>
</organism>
<dbReference type="VEuPathDB" id="FungiDB:GMDG_04837"/>